<dbReference type="Proteomes" id="UP001212997">
    <property type="component" value="Unassembled WGS sequence"/>
</dbReference>
<dbReference type="AlphaFoldDB" id="A0AAD5YBA4"/>
<dbReference type="EMBL" id="JANAWD010000451">
    <property type="protein sequence ID" value="KAJ3479261.1"/>
    <property type="molecule type" value="Genomic_DNA"/>
</dbReference>
<gene>
    <name evidence="1" type="ORF">NLI96_g9185</name>
</gene>
<keyword evidence="2" id="KW-1185">Reference proteome</keyword>
<protein>
    <submittedName>
        <fullName evidence="1">Uncharacterized protein</fullName>
    </submittedName>
</protein>
<organism evidence="1 2">
    <name type="scientific">Meripilus lineatus</name>
    <dbReference type="NCBI Taxonomy" id="2056292"/>
    <lineage>
        <taxon>Eukaryota</taxon>
        <taxon>Fungi</taxon>
        <taxon>Dikarya</taxon>
        <taxon>Basidiomycota</taxon>
        <taxon>Agaricomycotina</taxon>
        <taxon>Agaricomycetes</taxon>
        <taxon>Polyporales</taxon>
        <taxon>Meripilaceae</taxon>
        <taxon>Meripilus</taxon>
    </lineage>
</organism>
<proteinExistence type="predicted"/>
<accession>A0AAD5YBA4</accession>
<sequence length="171" mass="19519">MYPSQSTTNSNLTWPLECWVVTEVNRVDDRQEMMPEMKNDIRFSMSLLDGEGVRLLHPSPEHCPQKLMKKDEVMLPLSGETLAAFSFIYPGYRNKEITVGFKLPRGKITRGDLFVKAAKAVALSHKFISSRSPEITSYRNLKICRLQNLTQDPHPGVRDNAELVWNIVLEA</sequence>
<reference evidence="1" key="1">
    <citation type="submission" date="2022-07" db="EMBL/GenBank/DDBJ databases">
        <title>Genome Sequence of Physisporinus lineatus.</title>
        <authorList>
            <person name="Buettner E."/>
        </authorList>
    </citation>
    <scope>NUCLEOTIDE SEQUENCE</scope>
    <source>
        <strain evidence="1">VT162</strain>
    </source>
</reference>
<comment type="caution">
    <text evidence="1">The sequence shown here is derived from an EMBL/GenBank/DDBJ whole genome shotgun (WGS) entry which is preliminary data.</text>
</comment>
<evidence type="ECO:0000313" key="2">
    <source>
        <dbReference type="Proteomes" id="UP001212997"/>
    </source>
</evidence>
<evidence type="ECO:0000313" key="1">
    <source>
        <dbReference type="EMBL" id="KAJ3479261.1"/>
    </source>
</evidence>
<name>A0AAD5YBA4_9APHY</name>